<gene>
    <name evidence="1" type="ORF">QAD02_011002</name>
</gene>
<sequence>MTSRLLENSPGRKELRRRREIRKYVEQKKTDYKRWKKDVWDSVTLFEQKFDAHKRLLELHLRKQDRKATEKEQWLTTRQQRLEAKVAAKERVAAYVGKGYDVKRGST</sequence>
<name>A0ACC2NVN9_9HYME</name>
<dbReference type="Proteomes" id="UP001239111">
    <property type="component" value="Chromosome 2"/>
</dbReference>
<protein>
    <submittedName>
        <fullName evidence="1">Uncharacterized protein</fullName>
    </submittedName>
</protein>
<reference evidence="1" key="1">
    <citation type="submission" date="2023-04" db="EMBL/GenBank/DDBJ databases">
        <title>A chromosome-level genome assembly of the parasitoid wasp Eretmocerus hayati.</title>
        <authorList>
            <person name="Zhong Y."/>
            <person name="Liu S."/>
            <person name="Liu Y."/>
        </authorList>
    </citation>
    <scope>NUCLEOTIDE SEQUENCE</scope>
    <source>
        <strain evidence="1">ZJU_SS_LIU_2023</strain>
    </source>
</reference>
<keyword evidence="2" id="KW-1185">Reference proteome</keyword>
<organism evidence="1 2">
    <name type="scientific">Eretmocerus hayati</name>
    <dbReference type="NCBI Taxonomy" id="131215"/>
    <lineage>
        <taxon>Eukaryota</taxon>
        <taxon>Metazoa</taxon>
        <taxon>Ecdysozoa</taxon>
        <taxon>Arthropoda</taxon>
        <taxon>Hexapoda</taxon>
        <taxon>Insecta</taxon>
        <taxon>Pterygota</taxon>
        <taxon>Neoptera</taxon>
        <taxon>Endopterygota</taxon>
        <taxon>Hymenoptera</taxon>
        <taxon>Apocrita</taxon>
        <taxon>Proctotrupomorpha</taxon>
        <taxon>Chalcidoidea</taxon>
        <taxon>Aphelinidae</taxon>
        <taxon>Aphelininae</taxon>
        <taxon>Eretmocerus</taxon>
    </lineage>
</organism>
<evidence type="ECO:0000313" key="1">
    <source>
        <dbReference type="EMBL" id="KAJ8675216.1"/>
    </source>
</evidence>
<evidence type="ECO:0000313" key="2">
    <source>
        <dbReference type="Proteomes" id="UP001239111"/>
    </source>
</evidence>
<comment type="caution">
    <text evidence="1">The sequence shown here is derived from an EMBL/GenBank/DDBJ whole genome shotgun (WGS) entry which is preliminary data.</text>
</comment>
<dbReference type="EMBL" id="CM056742">
    <property type="protein sequence ID" value="KAJ8675216.1"/>
    <property type="molecule type" value="Genomic_DNA"/>
</dbReference>
<accession>A0ACC2NVN9</accession>
<proteinExistence type="predicted"/>